<dbReference type="Proteomes" id="UP000053555">
    <property type="component" value="Unassembled WGS sequence"/>
</dbReference>
<evidence type="ECO:0000313" key="1">
    <source>
        <dbReference type="EMBL" id="KHN46634.1"/>
    </source>
</evidence>
<feature type="non-terminal residue" evidence="1">
    <location>
        <position position="1"/>
    </location>
</feature>
<protein>
    <submittedName>
        <fullName evidence="1">Uncharacterized protein</fullName>
    </submittedName>
</protein>
<dbReference type="PANTHER" id="PTHR36617:SF11">
    <property type="entry name" value="PROTEIN, PUTATIVE-RELATED"/>
    <property type="match status" value="1"/>
</dbReference>
<gene>
    <name evidence="1" type="ORF">glysoja_043347</name>
</gene>
<feature type="non-terminal residue" evidence="1">
    <location>
        <position position="134"/>
    </location>
</feature>
<name>A0A0B2SQ07_GLYSO</name>
<organism evidence="1">
    <name type="scientific">Glycine soja</name>
    <name type="common">Wild soybean</name>
    <dbReference type="NCBI Taxonomy" id="3848"/>
    <lineage>
        <taxon>Eukaryota</taxon>
        <taxon>Viridiplantae</taxon>
        <taxon>Streptophyta</taxon>
        <taxon>Embryophyta</taxon>
        <taxon>Tracheophyta</taxon>
        <taxon>Spermatophyta</taxon>
        <taxon>Magnoliopsida</taxon>
        <taxon>eudicotyledons</taxon>
        <taxon>Gunneridae</taxon>
        <taxon>Pentapetalae</taxon>
        <taxon>rosids</taxon>
        <taxon>fabids</taxon>
        <taxon>Fabales</taxon>
        <taxon>Fabaceae</taxon>
        <taxon>Papilionoideae</taxon>
        <taxon>50 kb inversion clade</taxon>
        <taxon>NPAAA clade</taxon>
        <taxon>indigoferoid/millettioid clade</taxon>
        <taxon>Phaseoleae</taxon>
        <taxon>Glycine</taxon>
        <taxon>Glycine subgen. Soja</taxon>
    </lineage>
</organism>
<dbReference type="AlphaFoldDB" id="A0A0B2SQ07"/>
<reference evidence="1" key="1">
    <citation type="submission" date="2014-07" db="EMBL/GenBank/DDBJ databases">
        <title>Identification of a novel salt tolerance gene in wild soybean by whole-genome sequencing.</title>
        <authorList>
            <person name="Lam H.-M."/>
            <person name="Qi X."/>
            <person name="Li M.-W."/>
            <person name="Liu X."/>
            <person name="Xie M."/>
            <person name="Ni M."/>
            <person name="Xu X."/>
        </authorList>
    </citation>
    <scope>NUCLEOTIDE SEQUENCE [LARGE SCALE GENOMIC DNA]</scope>
    <source>
        <tissue evidence="1">Root</tissue>
    </source>
</reference>
<dbReference type="EMBL" id="KN641021">
    <property type="protein sequence ID" value="KHN46634.1"/>
    <property type="molecule type" value="Genomic_DNA"/>
</dbReference>
<accession>A0A0B2SQ07</accession>
<dbReference type="PANTHER" id="PTHR36617">
    <property type="entry name" value="PROTEIN, PUTATIVE-RELATED"/>
    <property type="match status" value="1"/>
</dbReference>
<sequence length="134" mass="16299">LNNALLIKWKWLMFHQPHQLWNRILISKYKGWRGLDQGPQKYYFSPWWADLRAINQHQSMIAASNQFCWKVGRGDQILFWEDSWVDDGTPLKDQFPELYRISSQRNFIMADMGSFSENGWDWNLLWRRNLFDNE</sequence>
<proteinExistence type="predicted"/>